<comment type="similarity">
    <text evidence="2 11 12">Belongs to the chorismate synthase family.</text>
</comment>
<dbReference type="GO" id="GO:0004107">
    <property type="term" value="F:chorismate synthase activity"/>
    <property type="evidence" value="ECO:0007669"/>
    <property type="project" value="UniProtKB-UniRule"/>
</dbReference>
<dbReference type="Proteomes" id="UP000568877">
    <property type="component" value="Unassembled WGS sequence"/>
</dbReference>
<feature type="binding site" evidence="11">
    <location>
        <begin position="157"/>
        <end position="159"/>
    </location>
    <ligand>
        <name>FMN</name>
        <dbReference type="ChEBI" id="CHEBI:58210"/>
    </ligand>
</feature>
<evidence type="ECO:0000256" key="2">
    <source>
        <dbReference type="ARBA" id="ARBA00008014"/>
    </source>
</evidence>
<feature type="region of interest" description="Disordered" evidence="13">
    <location>
        <begin position="98"/>
        <end position="118"/>
    </location>
</feature>
<comment type="caution">
    <text evidence="11">Lacks conserved residue(s) required for the propagation of feature annotation.</text>
</comment>
<feature type="binding site" evidence="11">
    <location>
        <position position="45"/>
    </location>
    <ligand>
        <name>NADP(+)</name>
        <dbReference type="ChEBI" id="CHEBI:58349"/>
    </ligand>
</feature>
<dbReference type="Gene3D" id="3.60.150.10">
    <property type="entry name" value="Chorismate synthase AroC"/>
    <property type="match status" value="1"/>
</dbReference>
<dbReference type="PANTHER" id="PTHR21085:SF0">
    <property type="entry name" value="CHORISMATE SYNTHASE"/>
    <property type="match status" value="1"/>
</dbReference>
<keyword evidence="4 11" id="KW-0028">Amino-acid biosynthesis</keyword>
<organism evidence="14">
    <name type="scientific">Candidatus Hakubella thermalkaliphila</name>
    <dbReference type="NCBI Taxonomy" id="2754717"/>
    <lineage>
        <taxon>Bacteria</taxon>
        <taxon>Bacillati</taxon>
        <taxon>Actinomycetota</taxon>
        <taxon>Actinomycetota incertae sedis</taxon>
        <taxon>Candidatus Hakubellales</taxon>
        <taxon>Candidatus Hakubellaceae</taxon>
        <taxon>Candidatus Hakubella</taxon>
    </lineage>
</organism>
<keyword evidence="7 11" id="KW-0274">FAD</keyword>
<dbReference type="PROSITE" id="PS00788">
    <property type="entry name" value="CHORISMATE_SYNTHASE_2"/>
    <property type="match status" value="1"/>
</dbReference>
<evidence type="ECO:0000256" key="4">
    <source>
        <dbReference type="ARBA" id="ARBA00022605"/>
    </source>
</evidence>
<protein>
    <recommendedName>
        <fullName evidence="3 11">Chorismate synthase</fullName>
        <shortName evidence="11">CS</shortName>
        <ecNumber evidence="3 11">4.2.3.5</ecNumber>
    </recommendedName>
    <alternativeName>
        <fullName evidence="11">5-enolpyruvylshikimate-3-phosphate phospholyase</fullName>
    </alternativeName>
</protein>
<gene>
    <name evidence="11" type="primary">aroC</name>
    <name evidence="14" type="ORF">HKBW3S42_00102</name>
</gene>
<dbReference type="AlphaFoldDB" id="A0A6V8PLD2"/>
<keyword evidence="8 11" id="KW-0521">NADP</keyword>
<dbReference type="CDD" id="cd07304">
    <property type="entry name" value="Chorismate_synthase"/>
    <property type="match status" value="1"/>
</dbReference>
<evidence type="ECO:0000256" key="1">
    <source>
        <dbReference type="ARBA" id="ARBA00005044"/>
    </source>
</evidence>
<keyword evidence="5 11" id="KW-0285">Flavoprotein</keyword>
<evidence type="ECO:0000256" key="3">
    <source>
        <dbReference type="ARBA" id="ARBA00013036"/>
    </source>
</evidence>
<dbReference type="GO" id="GO:0008652">
    <property type="term" value="P:amino acid biosynthetic process"/>
    <property type="evidence" value="ECO:0007669"/>
    <property type="project" value="UniProtKB-KW"/>
</dbReference>
<evidence type="ECO:0000256" key="5">
    <source>
        <dbReference type="ARBA" id="ARBA00022630"/>
    </source>
</evidence>
<evidence type="ECO:0000256" key="12">
    <source>
        <dbReference type="RuleBase" id="RU000605"/>
    </source>
</evidence>
<comment type="cofactor">
    <cofactor evidence="11 12">
        <name>FMNH2</name>
        <dbReference type="ChEBI" id="CHEBI:57618"/>
    </cofactor>
    <text evidence="11 12">Reduced FMN (FMNH(2)).</text>
</comment>
<feature type="binding site" evidence="11">
    <location>
        <begin position="337"/>
        <end position="341"/>
    </location>
    <ligand>
        <name>FMN</name>
        <dbReference type="ChEBI" id="CHEBI:58210"/>
    </ligand>
</feature>
<dbReference type="GO" id="GO:0009423">
    <property type="term" value="P:chorismate biosynthetic process"/>
    <property type="evidence" value="ECO:0007669"/>
    <property type="project" value="UniProtKB-UniRule"/>
</dbReference>
<feature type="binding site" evidence="11">
    <location>
        <position position="322"/>
    </location>
    <ligand>
        <name>FMN</name>
        <dbReference type="ChEBI" id="CHEBI:58210"/>
    </ligand>
</feature>
<proteinExistence type="inferred from homology"/>
<dbReference type="NCBIfam" id="NF003793">
    <property type="entry name" value="PRK05382.1"/>
    <property type="match status" value="1"/>
</dbReference>
<dbReference type="NCBIfam" id="TIGR00033">
    <property type="entry name" value="aroC"/>
    <property type="match status" value="1"/>
</dbReference>
<dbReference type="InterPro" id="IPR020541">
    <property type="entry name" value="Chorismate_synthase_CS"/>
</dbReference>
<dbReference type="EMBL" id="BLSA01000006">
    <property type="protein sequence ID" value="GFP31796.1"/>
    <property type="molecule type" value="Genomic_DNA"/>
</dbReference>
<comment type="catalytic activity">
    <reaction evidence="11 12">
        <text>5-O-(1-carboxyvinyl)-3-phosphoshikimate = chorismate + phosphate</text>
        <dbReference type="Rhea" id="RHEA:21020"/>
        <dbReference type="ChEBI" id="CHEBI:29748"/>
        <dbReference type="ChEBI" id="CHEBI:43474"/>
        <dbReference type="ChEBI" id="CHEBI:57701"/>
        <dbReference type="EC" id="4.2.3.5"/>
    </reaction>
</comment>
<comment type="pathway">
    <text evidence="1 11 12">Metabolic intermediate biosynthesis; chorismate biosynthesis; chorismate from D-erythrose 4-phosphate and phosphoenolpyruvate: step 7/7.</text>
</comment>
<evidence type="ECO:0000256" key="6">
    <source>
        <dbReference type="ARBA" id="ARBA00022643"/>
    </source>
</evidence>
<comment type="subunit">
    <text evidence="11">Homotetramer.</text>
</comment>
<dbReference type="GO" id="GO:0010181">
    <property type="term" value="F:FMN binding"/>
    <property type="evidence" value="ECO:0007669"/>
    <property type="project" value="TreeGrafter"/>
</dbReference>
<keyword evidence="10 11" id="KW-0456">Lyase</keyword>
<dbReference type="PANTHER" id="PTHR21085">
    <property type="entry name" value="CHORISMATE SYNTHASE"/>
    <property type="match status" value="1"/>
</dbReference>
<evidence type="ECO:0000256" key="10">
    <source>
        <dbReference type="ARBA" id="ARBA00023239"/>
    </source>
</evidence>
<sequence length="416" mass="45778">MRFLTAGESHGKALSLIVDGYPSGVSLSEDFITLELHRRQLGYGRGTRMKIEEDRIEILSGVRRGITTGSPIAALIYNRDWENWKDIMAIWAKGQQEEKVRTGGEGEEKAGAGGEEQRKFQSAGYREAKVSRPRPGHADLAGALKFDLDDIRDVLERSSARETAARVAAGALARLLLLELDIKIFSHVISIGEVELGREIEPQELDQKMIDRSPVRCLDERISRLMMQEIDRAREDGDSVGGIFEVIATGLVAGLGSYVQWDERLDGRIARAVMSIPAVKGVEIGLGFRGSSLRGSAYHDEIFYCQEKGIYRSTNRAGGMEGGMTNGQPLVVRAAMKPISTLAKPLRSVDLVTKEEVRAFQERADVCAVPSAAVVGEAVVALEIANAVQRKFGGDSLAQLKESYSRYKDQIERRLT</sequence>
<dbReference type="InterPro" id="IPR000453">
    <property type="entry name" value="Chorismate_synth"/>
</dbReference>
<dbReference type="FunFam" id="3.60.150.10:FF:000002">
    <property type="entry name" value="Chorismate synthase"/>
    <property type="match status" value="1"/>
</dbReference>
<dbReference type="GO" id="GO:0005829">
    <property type="term" value="C:cytosol"/>
    <property type="evidence" value="ECO:0007669"/>
    <property type="project" value="TreeGrafter"/>
</dbReference>
<evidence type="ECO:0000256" key="13">
    <source>
        <dbReference type="SAM" id="MobiDB-lite"/>
    </source>
</evidence>
<dbReference type="SUPFAM" id="SSF103263">
    <property type="entry name" value="Chorismate synthase, AroC"/>
    <property type="match status" value="1"/>
</dbReference>
<dbReference type="Pfam" id="PF01264">
    <property type="entry name" value="Chorismate_synt"/>
    <property type="match status" value="1"/>
</dbReference>
<feature type="binding site" evidence="11">
    <location>
        <position position="363"/>
    </location>
    <ligand>
        <name>FMN</name>
        <dbReference type="ChEBI" id="CHEBI:58210"/>
    </ligand>
</feature>
<keyword evidence="9 11" id="KW-0057">Aromatic amino acid biosynthesis</keyword>
<dbReference type="InterPro" id="IPR035904">
    <property type="entry name" value="Chorismate_synth_AroC_sf"/>
</dbReference>
<feature type="binding site" evidence="11">
    <location>
        <position position="39"/>
    </location>
    <ligand>
        <name>NADP(+)</name>
        <dbReference type="ChEBI" id="CHEBI:58349"/>
    </ligand>
</feature>
<dbReference type="GO" id="GO:0009073">
    <property type="term" value="P:aromatic amino acid family biosynthetic process"/>
    <property type="evidence" value="ECO:0007669"/>
    <property type="project" value="UniProtKB-KW"/>
</dbReference>
<dbReference type="PROSITE" id="PS00787">
    <property type="entry name" value="CHORISMATE_SYNTHASE_1"/>
    <property type="match status" value="1"/>
</dbReference>
<evidence type="ECO:0000256" key="11">
    <source>
        <dbReference type="HAMAP-Rule" id="MF_00300"/>
    </source>
</evidence>
<reference evidence="14" key="1">
    <citation type="journal article" date="2020" name="Front. Microbiol.">
        <title>Single-cell genomics of novel Actinobacteria with the Wood-Ljungdahl pathway discovered in a serpentinizing system.</title>
        <authorList>
            <person name="Merino N."/>
            <person name="Kawai M."/>
            <person name="Boyd E.S."/>
            <person name="Colman D.R."/>
            <person name="McGlynn S.E."/>
            <person name="Nealson K.H."/>
            <person name="Kurokawa K."/>
            <person name="Hongoh Y."/>
        </authorList>
    </citation>
    <scope>NUCLEOTIDE SEQUENCE [LARGE SCALE GENOMIC DNA]</scope>
    <source>
        <strain evidence="14">S42</strain>
    </source>
</reference>
<dbReference type="PIRSF" id="PIRSF001456">
    <property type="entry name" value="Chorismate_synth"/>
    <property type="match status" value="1"/>
</dbReference>
<comment type="caution">
    <text evidence="14">The sequence shown here is derived from an EMBL/GenBank/DDBJ whole genome shotgun (WGS) entry which is preliminary data.</text>
</comment>
<comment type="function">
    <text evidence="11">Catalyzes the anti-1,4-elimination of the C-3 phosphate and the C-6 proR hydrogen from 5-enolpyruvylshikimate-3-phosphate (EPSP) to yield chorismate, which is the branch point compound that serves as the starting substrate for the three terminal pathways of aromatic amino acid biosynthesis. This reaction introduces a second double bond into the aromatic ring system.</text>
</comment>
<dbReference type="EC" id="4.2.3.5" evidence="3 11"/>
<evidence type="ECO:0000256" key="9">
    <source>
        <dbReference type="ARBA" id="ARBA00023141"/>
    </source>
</evidence>
<dbReference type="HAMAP" id="MF_00300">
    <property type="entry name" value="Chorismate_synth"/>
    <property type="match status" value="1"/>
</dbReference>
<accession>A0A6V8PLD2</accession>
<evidence type="ECO:0000313" key="14">
    <source>
        <dbReference type="EMBL" id="GFP31796.1"/>
    </source>
</evidence>
<keyword evidence="6 11" id="KW-0288">FMN</keyword>
<evidence type="ECO:0000256" key="7">
    <source>
        <dbReference type="ARBA" id="ARBA00022827"/>
    </source>
</evidence>
<dbReference type="UniPathway" id="UPA00053">
    <property type="reaction ID" value="UER00090"/>
</dbReference>
<evidence type="ECO:0000256" key="8">
    <source>
        <dbReference type="ARBA" id="ARBA00022857"/>
    </source>
</evidence>
<name>A0A6V8PLD2_9ACTN</name>